<dbReference type="GO" id="GO:0004521">
    <property type="term" value="F:RNA endonuclease activity"/>
    <property type="evidence" value="ECO:0007669"/>
    <property type="project" value="InterPro"/>
</dbReference>
<evidence type="ECO:0000256" key="3">
    <source>
        <dbReference type="SAM" id="MobiDB-lite"/>
    </source>
</evidence>
<dbReference type="EMBL" id="LQOJ01000037">
    <property type="protein sequence ID" value="ORV03544.1"/>
    <property type="molecule type" value="Genomic_DNA"/>
</dbReference>
<dbReference type="AlphaFoldDB" id="A0A1X1RDP9"/>
<dbReference type="GO" id="GO:0016787">
    <property type="term" value="F:hydrolase activity"/>
    <property type="evidence" value="ECO:0007669"/>
    <property type="project" value="UniProtKB-KW"/>
</dbReference>
<dbReference type="InterPro" id="IPR016191">
    <property type="entry name" value="Ribonuclease/ribotoxin"/>
</dbReference>
<dbReference type="InterPro" id="IPR000026">
    <property type="entry name" value="N1-like"/>
</dbReference>
<gene>
    <name evidence="4" type="ORF">AWC04_10460</name>
</gene>
<dbReference type="Proteomes" id="UP000193484">
    <property type="component" value="Unassembled WGS sequence"/>
</dbReference>
<evidence type="ECO:0000256" key="1">
    <source>
        <dbReference type="ARBA" id="ARBA00022722"/>
    </source>
</evidence>
<comment type="caution">
    <text evidence="4">The sequence shown here is derived from an EMBL/GenBank/DDBJ whole genome shotgun (WGS) entry which is preliminary data.</text>
</comment>
<dbReference type="GO" id="GO:0003723">
    <property type="term" value="F:RNA binding"/>
    <property type="evidence" value="ECO:0007669"/>
    <property type="project" value="InterPro"/>
</dbReference>
<evidence type="ECO:0000256" key="2">
    <source>
        <dbReference type="ARBA" id="ARBA00022801"/>
    </source>
</evidence>
<evidence type="ECO:0000313" key="4">
    <source>
        <dbReference type="EMBL" id="ORV03544.1"/>
    </source>
</evidence>
<accession>A0A1X1RDP9</accession>
<name>A0A1X1RDP9_MYCFA</name>
<dbReference type="Gene3D" id="3.10.450.30">
    <property type="entry name" value="Microbial ribonucleases"/>
    <property type="match status" value="1"/>
</dbReference>
<sequence length="133" mass="13949">MQSGSPNPTAVPPAAAPATAPAAAPATGVPGVADCPLRTLPPEAGATVRRIHSGGPFPHPRSDGTVFGNREGHLPPRARGYYREYTVITPGARNRSTKRIVTGGGPVTDPPQYFYTGDHYDSFCVITDAGRRK</sequence>
<protein>
    <submittedName>
        <fullName evidence="4">Uncharacterized protein</fullName>
    </submittedName>
</protein>
<evidence type="ECO:0000313" key="5">
    <source>
        <dbReference type="Proteomes" id="UP000193484"/>
    </source>
</evidence>
<dbReference type="STRING" id="1793.AWC04_10460"/>
<keyword evidence="2" id="KW-0378">Hydrolase</keyword>
<organism evidence="4 5">
    <name type="scientific">Mycolicibacterium fallax</name>
    <name type="common">Mycobacterium fallax</name>
    <dbReference type="NCBI Taxonomy" id="1793"/>
    <lineage>
        <taxon>Bacteria</taxon>
        <taxon>Bacillati</taxon>
        <taxon>Actinomycetota</taxon>
        <taxon>Actinomycetes</taxon>
        <taxon>Mycobacteriales</taxon>
        <taxon>Mycobacteriaceae</taxon>
        <taxon>Mycolicibacterium</taxon>
    </lineage>
</organism>
<feature type="region of interest" description="Disordered" evidence="3">
    <location>
        <begin position="1"/>
        <end position="75"/>
    </location>
</feature>
<dbReference type="Pfam" id="PF00545">
    <property type="entry name" value="Ribonuclease"/>
    <property type="match status" value="1"/>
</dbReference>
<reference evidence="4 5" key="1">
    <citation type="submission" date="2016-01" db="EMBL/GenBank/DDBJ databases">
        <title>The new phylogeny of the genus Mycobacterium.</title>
        <authorList>
            <person name="Tarcisio F."/>
            <person name="Conor M."/>
            <person name="Antonella G."/>
            <person name="Elisabetta G."/>
            <person name="Giulia F.S."/>
            <person name="Sara T."/>
            <person name="Anna F."/>
            <person name="Clotilde B."/>
            <person name="Roberto B."/>
            <person name="Veronica D.S."/>
            <person name="Fabio R."/>
            <person name="Monica P."/>
            <person name="Olivier J."/>
            <person name="Enrico T."/>
            <person name="Nicola S."/>
        </authorList>
    </citation>
    <scope>NUCLEOTIDE SEQUENCE [LARGE SCALE GENOMIC DNA]</scope>
    <source>
        <strain evidence="4 5">DSM 44179</strain>
    </source>
</reference>
<keyword evidence="1" id="KW-0540">Nuclease</keyword>
<dbReference type="SUPFAM" id="SSF53933">
    <property type="entry name" value="Microbial ribonucleases"/>
    <property type="match status" value="1"/>
</dbReference>
<keyword evidence="5" id="KW-1185">Reference proteome</keyword>
<feature type="compositionally biased region" description="Low complexity" evidence="3">
    <location>
        <begin position="16"/>
        <end position="33"/>
    </location>
</feature>
<proteinExistence type="predicted"/>